<accession>A0A3S0NH97</accession>
<evidence type="ECO:0000313" key="1">
    <source>
        <dbReference type="EMBL" id="RUA22378.1"/>
    </source>
</evidence>
<dbReference type="AlphaFoldDB" id="A0A3S0NH97"/>
<dbReference type="EMBL" id="RXHI01000018">
    <property type="protein sequence ID" value="RUA22378.1"/>
    <property type="molecule type" value="Genomic_DNA"/>
</dbReference>
<comment type="caution">
    <text evidence="1">The sequence shown here is derived from an EMBL/GenBank/DDBJ whole genome shotgun (WGS) entry which is preliminary data.</text>
</comment>
<proteinExistence type="predicted"/>
<organism evidence="1">
    <name type="scientific">Billgrantia gudaonensis</name>
    <dbReference type="NCBI Taxonomy" id="376427"/>
    <lineage>
        <taxon>Bacteria</taxon>
        <taxon>Pseudomonadati</taxon>
        <taxon>Pseudomonadota</taxon>
        <taxon>Gammaproteobacteria</taxon>
        <taxon>Oceanospirillales</taxon>
        <taxon>Halomonadaceae</taxon>
        <taxon>Billgrantia</taxon>
    </lineage>
</organism>
<protein>
    <recommendedName>
        <fullName evidence="2">DUF4214 domain-containing protein</fullName>
    </recommendedName>
</protein>
<evidence type="ECO:0008006" key="2">
    <source>
        <dbReference type="Google" id="ProtNLM"/>
    </source>
</evidence>
<reference evidence="1" key="1">
    <citation type="submission" date="2018-12" db="EMBL/GenBank/DDBJ databases">
        <authorList>
            <person name="Jadhav K."/>
            <person name="Kushwaha B."/>
            <person name="Jadhav I."/>
        </authorList>
    </citation>
    <scope>NUCLEOTIDE SEQUENCE [LARGE SCALE GENOMIC DNA]</scope>
    <source>
        <strain evidence="1">SBS 10</strain>
    </source>
</reference>
<gene>
    <name evidence="1" type="ORF">DSL92_06280</name>
</gene>
<name>A0A3S0NH97_9GAMM</name>
<sequence>MLEREPDAAGYTYWQQRLQADCFRFRGSSALHQLRRVSTSHHPVAGR</sequence>